<reference evidence="2" key="1">
    <citation type="submission" date="2010-07" db="EMBL/GenBank/DDBJ databases">
        <authorList>
            <person name="Muzny D."/>
            <person name="Qin X."/>
            <person name="Deng J."/>
            <person name="Jiang H."/>
            <person name="Liu Y."/>
            <person name="Qu J."/>
            <person name="Song X.-Z."/>
            <person name="Zhang L."/>
            <person name="Thornton R."/>
            <person name="Coyle M."/>
            <person name="Francisco L."/>
            <person name="Jackson L."/>
            <person name="Javaid M."/>
            <person name="Korchina V."/>
            <person name="Kovar C."/>
            <person name="Mata R."/>
            <person name="Mathew T."/>
            <person name="Ngo R."/>
            <person name="Nguyen L."/>
            <person name="Nguyen N."/>
            <person name="Okwuonu G."/>
            <person name="Ongeri F."/>
            <person name="Pham C."/>
            <person name="Simmons D."/>
            <person name="Wilczek-Boney K."/>
            <person name="Hale W."/>
            <person name="Jakkamsetti A."/>
            <person name="Pham P."/>
            <person name="Ruth R."/>
            <person name="San Lucas F."/>
            <person name="Warren J."/>
            <person name="Zhang J."/>
            <person name="Zhao Z."/>
            <person name="Zhou C."/>
            <person name="Zhu D."/>
            <person name="Lee S."/>
            <person name="Bess C."/>
            <person name="Blankenburg K."/>
            <person name="Forbes L."/>
            <person name="Fu Q."/>
            <person name="Gubbala S."/>
            <person name="Hirani K."/>
            <person name="Jayaseelan J.C."/>
            <person name="Lara F."/>
            <person name="Munidasa M."/>
            <person name="Palculict T."/>
            <person name="Patil S."/>
            <person name="Pu L.-L."/>
            <person name="Saada N."/>
            <person name="Tang L."/>
            <person name="Weissenberger G."/>
            <person name="Zhu Y."/>
            <person name="Hemphill L."/>
            <person name="Shang Y."/>
            <person name="Youmans B."/>
            <person name="Ayvaz T."/>
            <person name="Ross M."/>
            <person name="Santibanez J."/>
            <person name="Aqrawi P."/>
            <person name="Gross S."/>
            <person name="Joshi V."/>
            <person name="Fowler G."/>
            <person name="Nazareth L."/>
            <person name="Reid J."/>
            <person name="Worley K."/>
            <person name="Petrosino J."/>
            <person name="Highlander S."/>
            <person name="Gibbs R."/>
        </authorList>
    </citation>
    <scope>NUCLEOTIDE SEQUENCE [LARGE SCALE GENOMIC DNA]</scope>
    <source>
        <strain evidence="2">DSM 16973</strain>
    </source>
</reference>
<evidence type="ECO:0000313" key="3">
    <source>
        <dbReference type="Proteomes" id="UP000004394"/>
    </source>
</evidence>
<dbReference type="Gene3D" id="2.40.128.640">
    <property type="match status" value="1"/>
</dbReference>
<feature type="chain" id="PRO_5003138281" description="Copper resistance protein NlpE" evidence="1">
    <location>
        <begin position="22"/>
        <end position="150"/>
    </location>
</feature>
<dbReference type="STRING" id="862515.HMPREF0658_1499"/>
<sequence>MKKVMILAVACAALAACQPKAKTATNEAGTDTTAVAATDTTHYEGVVPAADGPGIRYELALANDSTDGFVLTETYLAAKDGKDETHTYNGKKEVMKKTVNGKEQTAYKFDLGKDGGVSYFLVVDDSTLRMVNEELEEAATGADKYDLKRK</sequence>
<proteinExistence type="predicted"/>
<evidence type="ECO:0000313" key="2">
    <source>
        <dbReference type="EMBL" id="EFM01380.1"/>
    </source>
</evidence>
<feature type="signal peptide" evidence="1">
    <location>
        <begin position="1"/>
        <end position="21"/>
    </location>
</feature>
<gene>
    <name evidence="2" type="ORF">HMPREF0658_1499</name>
</gene>
<dbReference type="Pfam" id="PF04170">
    <property type="entry name" value="NlpE"/>
    <property type="match status" value="1"/>
</dbReference>
<keyword evidence="3" id="KW-1185">Reference proteome</keyword>
<dbReference type="AlphaFoldDB" id="E0NTJ7"/>
<dbReference type="InterPro" id="IPR007298">
    <property type="entry name" value="Cu-R_lipoprotein_NlpE"/>
</dbReference>
<organism evidence="2 3">
    <name type="scientific">Hoylesella marshii DSM 16973 = JCM 13450</name>
    <dbReference type="NCBI Taxonomy" id="862515"/>
    <lineage>
        <taxon>Bacteria</taxon>
        <taxon>Pseudomonadati</taxon>
        <taxon>Bacteroidota</taxon>
        <taxon>Bacteroidia</taxon>
        <taxon>Bacteroidales</taxon>
        <taxon>Prevotellaceae</taxon>
        <taxon>Hoylesella</taxon>
    </lineage>
</organism>
<dbReference type="PROSITE" id="PS51257">
    <property type="entry name" value="PROKAR_LIPOPROTEIN"/>
    <property type="match status" value="1"/>
</dbReference>
<name>E0NTJ7_9BACT</name>
<dbReference type="RefSeq" id="WP_006949635.1">
    <property type="nucleotide sequence ID" value="NZ_BAJI01000002.1"/>
</dbReference>
<dbReference type="HOGENOM" id="CLU_138369_0_0_10"/>
<dbReference type="eggNOG" id="COG3015">
    <property type="taxonomic scope" value="Bacteria"/>
</dbReference>
<dbReference type="Proteomes" id="UP000004394">
    <property type="component" value="Unassembled WGS sequence"/>
</dbReference>
<comment type="caution">
    <text evidence="2">The sequence shown here is derived from an EMBL/GenBank/DDBJ whole genome shotgun (WGS) entry which is preliminary data.</text>
</comment>
<protein>
    <recommendedName>
        <fullName evidence="4">Copper resistance protein NlpE</fullName>
    </recommendedName>
</protein>
<dbReference type="EMBL" id="AEEI01000050">
    <property type="protein sequence ID" value="EFM01380.1"/>
    <property type="molecule type" value="Genomic_DNA"/>
</dbReference>
<dbReference type="BioCyc" id="PMAR862515-HMP:GMOO-1522-MONOMER"/>
<keyword evidence="1" id="KW-0732">Signal</keyword>
<evidence type="ECO:0008006" key="4">
    <source>
        <dbReference type="Google" id="ProtNLM"/>
    </source>
</evidence>
<evidence type="ECO:0000256" key="1">
    <source>
        <dbReference type="SAM" id="SignalP"/>
    </source>
</evidence>
<dbReference type="OrthoDB" id="5348860at2"/>
<accession>E0NTJ7</accession>